<dbReference type="GO" id="GO:0006885">
    <property type="term" value="P:regulation of pH"/>
    <property type="evidence" value="ECO:0000318"/>
    <property type="project" value="GO_Central"/>
</dbReference>
<dbReference type="GO" id="GO:0006813">
    <property type="term" value="P:potassium ion transport"/>
    <property type="evidence" value="ECO:0007669"/>
    <property type="project" value="UniProtKB-KW"/>
</dbReference>
<organism evidence="13 14">
    <name type="scientific">Nelumbo nucifera</name>
    <name type="common">Sacred lotus</name>
    <dbReference type="NCBI Taxonomy" id="4432"/>
    <lineage>
        <taxon>Eukaryota</taxon>
        <taxon>Viridiplantae</taxon>
        <taxon>Streptophyta</taxon>
        <taxon>Embryophyta</taxon>
        <taxon>Tracheophyta</taxon>
        <taxon>Spermatophyta</taxon>
        <taxon>Magnoliopsida</taxon>
        <taxon>Proteales</taxon>
        <taxon>Nelumbonaceae</taxon>
        <taxon>Nelumbo</taxon>
    </lineage>
</organism>
<evidence type="ECO:0000256" key="3">
    <source>
        <dbReference type="ARBA" id="ARBA00022538"/>
    </source>
</evidence>
<keyword evidence="5" id="KW-0630">Potassium</keyword>
<evidence type="ECO:0000259" key="12">
    <source>
        <dbReference type="Pfam" id="PF23259"/>
    </source>
</evidence>
<evidence type="ECO:0000256" key="4">
    <source>
        <dbReference type="ARBA" id="ARBA00022692"/>
    </source>
</evidence>
<evidence type="ECO:0000256" key="7">
    <source>
        <dbReference type="ARBA" id="ARBA00023065"/>
    </source>
</evidence>
<evidence type="ECO:0000259" key="10">
    <source>
        <dbReference type="Pfam" id="PF00999"/>
    </source>
</evidence>
<proteinExistence type="inferred from homology"/>
<reference evidence="14" key="1">
    <citation type="submission" date="2025-08" db="UniProtKB">
        <authorList>
            <consortium name="RefSeq"/>
        </authorList>
    </citation>
    <scope>IDENTIFICATION</scope>
</reference>
<dbReference type="Pfam" id="PF23256">
    <property type="entry name" value="CHX17_2nd"/>
    <property type="match status" value="1"/>
</dbReference>
<comment type="similarity">
    <text evidence="9">Belongs to the monovalent cation:proton antiporter 2 (CPA2) transporter (TC 2.A.37) family. CHX (TC 2.A.37.4) subfamily.</text>
</comment>
<dbReference type="InterPro" id="IPR050794">
    <property type="entry name" value="CPA2_transporter"/>
</dbReference>
<dbReference type="OMA" id="MDKIDCY"/>
<gene>
    <name evidence="14" type="primary">LOC104593492</name>
</gene>
<keyword evidence="6" id="KW-1133">Transmembrane helix</keyword>
<evidence type="ECO:0000313" key="14">
    <source>
        <dbReference type="RefSeq" id="XP_010251667.1"/>
    </source>
</evidence>
<keyword evidence="2" id="KW-0813">Transport</keyword>
<evidence type="ECO:0000256" key="9">
    <source>
        <dbReference type="ARBA" id="ARBA00038341"/>
    </source>
</evidence>
<dbReference type="Pfam" id="PF00999">
    <property type="entry name" value="Na_H_Exchanger"/>
    <property type="match status" value="1"/>
</dbReference>
<dbReference type="PANTHER" id="PTHR32468">
    <property type="entry name" value="CATION/H + ANTIPORTER"/>
    <property type="match status" value="1"/>
</dbReference>
<keyword evidence="8" id="KW-0472">Membrane</keyword>
<dbReference type="InterPro" id="IPR057290">
    <property type="entry name" value="CHX17_C"/>
</dbReference>
<dbReference type="GO" id="GO:1902600">
    <property type="term" value="P:proton transmembrane transport"/>
    <property type="evidence" value="ECO:0007669"/>
    <property type="project" value="InterPro"/>
</dbReference>
<dbReference type="GO" id="GO:0016020">
    <property type="term" value="C:membrane"/>
    <property type="evidence" value="ECO:0007669"/>
    <property type="project" value="UniProtKB-SubCell"/>
</dbReference>
<evidence type="ECO:0000256" key="1">
    <source>
        <dbReference type="ARBA" id="ARBA00004141"/>
    </source>
</evidence>
<name>A0A1U7ZFI4_NELNU</name>
<keyword evidence="13" id="KW-1185">Reference proteome</keyword>
<dbReference type="GeneID" id="104593492"/>
<dbReference type="eggNOG" id="KOG1650">
    <property type="taxonomic scope" value="Eukaryota"/>
</dbReference>
<dbReference type="GO" id="GO:0015297">
    <property type="term" value="F:antiporter activity"/>
    <property type="evidence" value="ECO:0007669"/>
    <property type="project" value="InterPro"/>
</dbReference>
<dbReference type="InterPro" id="IPR006153">
    <property type="entry name" value="Cation/H_exchanger_TM"/>
</dbReference>
<dbReference type="OrthoDB" id="1889525at2759"/>
<comment type="subcellular location">
    <subcellularLocation>
        <location evidence="1">Membrane</location>
        <topology evidence="1">Multi-pass membrane protein</topology>
    </subcellularLocation>
</comment>
<dbReference type="RefSeq" id="XP_010251667.1">
    <property type="nucleotide sequence ID" value="XM_010253365.2"/>
</dbReference>
<evidence type="ECO:0000313" key="13">
    <source>
        <dbReference type="Proteomes" id="UP000189703"/>
    </source>
</evidence>
<accession>A0A1U7ZFI4</accession>
<evidence type="ECO:0000256" key="6">
    <source>
        <dbReference type="ARBA" id="ARBA00022989"/>
    </source>
</evidence>
<evidence type="ECO:0000256" key="5">
    <source>
        <dbReference type="ARBA" id="ARBA00022958"/>
    </source>
</evidence>
<keyword evidence="3" id="KW-0633">Potassium transport</keyword>
<keyword evidence="4" id="KW-0812">Transmembrane</keyword>
<sequence>MEKSIPGGDDDPRNEEFAEKYVCHFSDRITSRGIWLGDNPLHFSTPLLMTQLSLISTITHGIYIILKPLGQPMIVSQILGGIILGPSVLGKSPGFAEALFPTVGKTVLDTLSVFGFVLFIFQIGIKMDPGRVLRSGRLAFAIGTLGFLVPYAMAGSTALILKVFVAMDDDLQLLLTHIAATLSMSPFPVIAIFLAELNIHNSEVGRIATSSSIICDICSWTFRTFRFAERIATTKSVSTSIYSVLSNVTLIMVILFAIRPVALWTIRNTPEGKTVKEIYIFAFLTAVMGFGYIGEFIGQHALLTSFLLGLVIPNGPPLGDALAEKLDCFVSVLLVPMFFTICGLRTNVYAIKKLKNMWIIQSIVFVAFVGKIIGTILPPLYYKMPFRDAFSLALIMNSKGIVEVAIFNAWMDVKVLSDQSFAILIISVVLITGVVSPLVGFLYDPSKRYTAYKRRTILHNERDAELRILACVHCHENVRAIINLLEASNPTKESPIGVYVLHLVKLIGRASSLLVAYRPRKKEASRSSPSERIFKDFKSFEQNNLDMVSVHSYVGIAPYLTMHDDVCSLALEKKTSLIIMPFHKQWFYERSVQSSCVLRNLNCNVLDKAPCSVGLLINRSYLRQSKPMSDTSYHVAVLFFGGADDREALAYAERMAENPRTRLTVLRFSASDHVIYSSARSRNLDNEMLNELKHNAALSERLVFSEELVKDGAKIINIIRSMENCYDLVMVGRHHAEWQNMPGLGEWSECPEIGRIGDVLASPDFKGGSSVLVVQQQTRVWGMIESQESLNLRNNGLLVG</sequence>
<dbReference type="InterPro" id="IPR057291">
    <property type="entry name" value="CHX17_2nd"/>
</dbReference>
<dbReference type="GO" id="GO:0098662">
    <property type="term" value="P:inorganic cation transmembrane transport"/>
    <property type="evidence" value="ECO:0000318"/>
    <property type="project" value="GO_Central"/>
</dbReference>
<dbReference type="Proteomes" id="UP000189703">
    <property type="component" value="Unplaced"/>
</dbReference>
<dbReference type="GO" id="GO:0012505">
    <property type="term" value="C:endomembrane system"/>
    <property type="evidence" value="ECO:0000318"/>
    <property type="project" value="GO_Central"/>
</dbReference>
<dbReference type="InterPro" id="IPR038770">
    <property type="entry name" value="Na+/solute_symporter_sf"/>
</dbReference>
<dbReference type="PANTHER" id="PTHR32468:SF164">
    <property type="entry name" value="OS05G0485000 PROTEIN"/>
    <property type="match status" value="1"/>
</dbReference>
<keyword evidence="7" id="KW-0406">Ion transport</keyword>
<feature type="domain" description="Cation/H+ exchanger transmembrane" evidence="10">
    <location>
        <begin position="58"/>
        <end position="438"/>
    </location>
</feature>
<dbReference type="AlphaFoldDB" id="A0A1U7ZFI4"/>
<evidence type="ECO:0000259" key="11">
    <source>
        <dbReference type="Pfam" id="PF23256"/>
    </source>
</evidence>
<dbReference type="KEGG" id="nnu:104593492"/>
<dbReference type="Pfam" id="PF23259">
    <property type="entry name" value="CHX17_C"/>
    <property type="match status" value="1"/>
</dbReference>
<protein>
    <submittedName>
        <fullName evidence="14">Cation/H(+) antiporter 15-like</fullName>
    </submittedName>
</protein>
<evidence type="ECO:0000256" key="2">
    <source>
        <dbReference type="ARBA" id="ARBA00022448"/>
    </source>
</evidence>
<feature type="domain" description="Cation/H(+) antiporter central" evidence="11">
    <location>
        <begin position="498"/>
        <end position="620"/>
    </location>
</feature>
<feature type="domain" description="Cation/H(+) antiporter C-terminal" evidence="12">
    <location>
        <begin position="633"/>
        <end position="778"/>
    </location>
</feature>
<evidence type="ECO:0000256" key="8">
    <source>
        <dbReference type="ARBA" id="ARBA00023136"/>
    </source>
</evidence>
<dbReference type="Gene3D" id="1.20.1530.20">
    <property type="match status" value="1"/>
</dbReference>